<evidence type="ECO:0000256" key="1">
    <source>
        <dbReference type="SAM" id="MobiDB-lite"/>
    </source>
</evidence>
<proteinExistence type="predicted"/>
<feature type="region of interest" description="Disordered" evidence="1">
    <location>
        <begin position="508"/>
        <end position="888"/>
    </location>
</feature>
<feature type="compositionally biased region" description="Basic and acidic residues" evidence="1">
    <location>
        <begin position="446"/>
        <end position="457"/>
    </location>
</feature>
<feature type="compositionally biased region" description="Low complexity" evidence="1">
    <location>
        <begin position="687"/>
        <end position="697"/>
    </location>
</feature>
<protein>
    <recommendedName>
        <fullName evidence="4">ADF-H domain-containing protein</fullName>
    </recommendedName>
</protein>
<feature type="compositionally biased region" description="Polar residues" evidence="1">
    <location>
        <begin position="508"/>
        <end position="528"/>
    </location>
</feature>
<feature type="compositionally biased region" description="Basic and acidic residues" evidence="1">
    <location>
        <begin position="282"/>
        <end position="295"/>
    </location>
</feature>
<feature type="region of interest" description="Disordered" evidence="1">
    <location>
        <begin position="1037"/>
        <end position="1134"/>
    </location>
</feature>
<feature type="region of interest" description="Disordered" evidence="1">
    <location>
        <begin position="253"/>
        <end position="470"/>
    </location>
</feature>
<dbReference type="Proteomes" id="UP000034112">
    <property type="component" value="Unassembled WGS sequence"/>
</dbReference>
<feature type="compositionally biased region" description="Low complexity" evidence="1">
    <location>
        <begin position="301"/>
        <end position="312"/>
    </location>
</feature>
<dbReference type="OrthoDB" id="74412at2759"/>
<name>A0A0F9ZAJ2_TRIHA</name>
<feature type="compositionally biased region" description="Basic and acidic residues" evidence="1">
    <location>
        <begin position="1192"/>
        <end position="1201"/>
    </location>
</feature>
<feature type="compositionally biased region" description="Low complexity" evidence="1">
    <location>
        <begin position="1241"/>
        <end position="1259"/>
    </location>
</feature>
<feature type="compositionally biased region" description="Low complexity" evidence="1">
    <location>
        <begin position="740"/>
        <end position="754"/>
    </location>
</feature>
<dbReference type="OMA" id="GNTLQCA"/>
<feature type="compositionally biased region" description="Polar residues" evidence="1">
    <location>
        <begin position="1146"/>
        <end position="1175"/>
    </location>
</feature>
<evidence type="ECO:0000313" key="3">
    <source>
        <dbReference type="Proteomes" id="UP000034112"/>
    </source>
</evidence>
<comment type="caution">
    <text evidence="2">The sequence shown here is derived from an EMBL/GenBank/DDBJ whole genome shotgun (WGS) entry which is preliminary data.</text>
</comment>
<dbReference type="InterPro" id="IPR029006">
    <property type="entry name" value="ADF-H/Gelsolin-like_dom_sf"/>
</dbReference>
<feature type="compositionally biased region" description="Low complexity" evidence="1">
    <location>
        <begin position="598"/>
        <end position="615"/>
    </location>
</feature>
<accession>A0A0F9ZAJ2</accession>
<feature type="compositionally biased region" description="Basic and acidic residues" evidence="1">
    <location>
        <begin position="1101"/>
        <end position="1124"/>
    </location>
</feature>
<dbReference type="CDD" id="cd11282">
    <property type="entry name" value="ADF_coactosin_like"/>
    <property type="match status" value="1"/>
</dbReference>
<feature type="compositionally biased region" description="Basic and acidic residues" evidence="1">
    <location>
        <begin position="546"/>
        <end position="555"/>
    </location>
</feature>
<feature type="compositionally biased region" description="Basic residues" evidence="1">
    <location>
        <begin position="357"/>
        <end position="369"/>
    </location>
</feature>
<dbReference type="Gene3D" id="3.40.20.10">
    <property type="entry name" value="Severin"/>
    <property type="match status" value="1"/>
</dbReference>
<organism evidence="2 3">
    <name type="scientific">Trichoderma harzianum</name>
    <name type="common">Hypocrea lixii</name>
    <dbReference type="NCBI Taxonomy" id="5544"/>
    <lineage>
        <taxon>Eukaryota</taxon>
        <taxon>Fungi</taxon>
        <taxon>Dikarya</taxon>
        <taxon>Ascomycota</taxon>
        <taxon>Pezizomycotina</taxon>
        <taxon>Sordariomycetes</taxon>
        <taxon>Hypocreomycetidae</taxon>
        <taxon>Hypocreales</taxon>
        <taxon>Hypocreaceae</taxon>
        <taxon>Trichoderma</taxon>
    </lineage>
</organism>
<feature type="region of interest" description="Disordered" evidence="1">
    <location>
        <begin position="132"/>
        <end position="228"/>
    </location>
</feature>
<feature type="compositionally biased region" description="Polar residues" evidence="1">
    <location>
        <begin position="958"/>
        <end position="967"/>
    </location>
</feature>
<sequence>MSLNGLDDPKIVEAHEAGVAEPGGWFLLKYSSRDEVELLDKGNGGIVEIRNAIAGFEEESPLYGFLRYRRRNVIVKYLPEDCSRLIQARVAVHFNAVCERFSPYDTIFEISTAAELRDTKLSAACSLHAASGSTASSTSSRRRRLVEIAEEEEEDQRSSKRQSVLESDDGRPRTPGGQSTAGDEVKLNSELASSPEHSKFAGSTTSEVPKFLGIPDAPPSPTRSVDTTDSYNYYLTSKPKVKLAARPAADGAIRPQASGNFRPVSSLPAGYRFGKGQKKGKGKDGDSASLIHEEIPEMEPPADTTPAAAPEDSLGITGYASRPTTSTGSAADTLSVHTLSVPAAPTKPTITPEKARLMKAMKLREKKKKQQEQQKQKQKQKQSGVDTETPGPEDENTSTITEGTESAVDIPGPEDKNTITDLEYPVDAAIESHDNDDDDGPDGEEANAREDEEKQGAEDGTTASISQADSGVVLDSLSSSVQIDEVPEGTLTSSVQIDQLSEGTTLTSFVQVDQVSEGTRSDSPAVTSSERDEETAASSLSDSTDETVHAAKNPDEVDAVTSGDEEAQKTAPSASEDEGRVAEENASGSLLPAAVITAAADSSSSSSSAADASSSLKEDESTATIQTRETEIETETETGGSSAAAMESNEEIAAGAANKGSAKAETEKEKKGIAVPISKLSANIPTSGAPPAASLSGMGSGAGEIPPVLAHAPAGPGPGATPGDVAQATETEDKGELEAEVASPPSSIPVPILLDSQTTAAMEEQADLHLVQQTSPSDEAIPTSTPSDTAAPDEPEPQSRSKRAAGNLTPIRTDLIHGDDNDDAAAALLVQEKTQTQATQDEDDALKDTDTDTDTDNKPMVATKSPLTPVFPSAPIANGPLGARAPQTQAHTVRTVSNPVRGNFIAPTDVTQSTARSLSSGAAFLHKVTQQQSASLATMKPNVGSSISQRIKALEKLSATSGDQSRPVSRERPSSTFFAVQKRDTSRPPSVVDRTKSLKGRAASPTPSHQDDALFEGRVRLQRSGSVVSRVSMFEPLASASSPPSGLAPGTQSRGRPESVAITTKIIRDPSLQQSLSGYELPRDASDYGYQSPTDHHHHRGIDDGSSERRSRSRERGGEDDMGRRSSLNAVKGFFKDPRKTVTVSTNMRHAIVSRTTTQSPSTASHRLSMSSRRSITFDRDISSVTEDSFSGDDKSSEKKTSRAGRFMRKLSSFSSGIKSSKTNKAPSADESRNNASVNRQQQQQQPSAAPPAATSAGEASIVSDLGDVNVQFPDSLLWKRRNLVLDSAGNIILSALPAQSSRTAVGTKTYHMSKFRQPEVPDVDAQELPNSVVLNFLDGMGIQLACEDRTGQMNVLHVLQAAHANHSR</sequence>
<dbReference type="EMBL" id="JOKZ01000537">
    <property type="protein sequence ID" value="KKO97581.1"/>
    <property type="molecule type" value="Genomic_DNA"/>
</dbReference>
<evidence type="ECO:0000313" key="2">
    <source>
        <dbReference type="EMBL" id="KKO97581.1"/>
    </source>
</evidence>
<feature type="compositionally biased region" description="Polar residues" evidence="1">
    <location>
        <begin position="771"/>
        <end position="788"/>
    </location>
</feature>
<feature type="compositionally biased region" description="Acidic residues" evidence="1">
    <location>
        <begin position="434"/>
        <end position="445"/>
    </location>
</feature>
<feature type="region of interest" description="Disordered" evidence="1">
    <location>
        <begin position="956"/>
        <end position="1016"/>
    </location>
</feature>
<feature type="region of interest" description="Disordered" evidence="1">
    <location>
        <begin position="1146"/>
        <end position="1259"/>
    </location>
</feature>
<feature type="compositionally biased region" description="Low complexity" evidence="1">
    <location>
        <begin position="1210"/>
        <end position="1221"/>
    </location>
</feature>
<evidence type="ECO:0008006" key="4">
    <source>
        <dbReference type="Google" id="ProtNLM"/>
    </source>
</evidence>
<feature type="compositionally biased region" description="Polar residues" evidence="1">
    <location>
        <begin position="322"/>
        <end position="338"/>
    </location>
</feature>
<dbReference type="SUPFAM" id="SSF55753">
    <property type="entry name" value="Actin depolymerizing proteins"/>
    <property type="match status" value="1"/>
</dbReference>
<feature type="compositionally biased region" description="Basic and acidic residues" evidence="1">
    <location>
        <begin position="662"/>
        <end position="672"/>
    </location>
</feature>
<gene>
    <name evidence="2" type="ORF">THAR02_10310</name>
</gene>
<feature type="compositionally biased region" description="Low complexity" evidence="1">
    <location>
        <begin position="1037"/>
        <end position="1050"/>
    </location>
</feature>
<reference evidence="3" key="1">
    <citation type="journal article" date="2015" name="Genome Announc.">
        <title>Draft whole-genome sequence of the biocontrol agent Trichoderma harzianum T6776.</title>
        <authorList>
            <person name="Baroncelli R."/>
            <person name="Piaggeschi G."/>
            <person name="Fiorini L."/>
            <person name="Bertolini E."/>
            <person name="Zapparata A."/>
            <person name="Pe M.E."/>
            <person name="Sarrocco S."/>
            <person name="Vannacci G."/>
        </authorList>
    </citation>
    <scope>NUCLEOTIDE SEQUENCE [LARGE SCALE GENOMIC DNA]</scope>
    <source>
        <strain evidence="3">T6776</strain>
    </source>
</reference>